<evidence type="ECO:0000256" key="1">
    <source>
        <dbReference type="PROSITE-ProRule" id="PRU00169"/>
    </source>
</evidence>
<feature type="domain" description="Response regulatory" evidence="2">
    <location>
        <begin position="1"/>
        <end position="98"/>
    </location>
</feature>
<evidence type="ECO:0000313" key="4">
    <source>
        <dbReference type="Proteomes" id="UP000306340"/>
    </source>
</evidence>
<protein>
    <submittedName>
        <fullName evidence="3">Response regulator</fullName>
    </submittedName>
</protein>
<dbReference type="EMBL" id="SWAU01000242">
    <property type="protein sequence ID" value="TKA95022.1"/>
    <property type="molecule type" value="Genomic_DNA"/>
</dbReference>
<dbReference type="InterPro" id="IPR001789">
    <property type="entry name" value="Sig_transdc_resp-reg_receiver"/>
</dbReference>
<keyword evidence="1" id="KW-0597">Phosphoprotein</keyword>
<reference evidence="3 4" key="1">
    <citation type="submission" date="2019-04" db="EMBL/GenBank/DDBJ databases">
        <title>Crypto-aerobic microbial life in anoxic (sulfidic) marine sediments.</title>
        <authorList>
            <person name="Bhattacharya S."/>
            <person name="Roy C."/>
            <person name="Mondal N."/>
            <person name="Sarkar J."/>
            <person name="Mandal S."/>
            <person name="Rameez M.J."/>
            <person name="Ghosh W."/>
        </authorList>
    </citation>
    <scope>NUCLEOTIDE SEQUENCE [LARGE SCALE GENOMIC DNA]</scope>
    <source>
        <strain evidence="3 4">SBBC</strain>
    </source>
</reference>
<feature type="modified residue" description="4-aspartylphosphate" evidence="1">
    <location>
        <position position="38"/>
    </location>
</feature>
<dbReference type="GO" id="GO:0000160">
    <property type="term" value="P:phosphorelay signal transduction system"/>
    <property type="evidence" value="ECO:0007669"/>
    <property type="project" value="InterPro"/>
</dbReference>
<dbReference type="InterPro" id="IPR011006">
    <property type="entry name" value="CheY-like_superfamily"/>
</dbReference>
<name>A0A4U0YR95_9RHOB</name>
<dbReference type="AlphaFoldDB" id="A0A4U0YR95"/>
<dbReference type="Gene3D" id="3.40.50.2300">
    <property type="match status" value="1"/>
</dbReference>
<evidence type="ECO:0000313" key="3">
    <source>
        <dbReference type="EMBL" id="TKA95022.1"/>
    </source>
</evidence>
<gene>
    <name evidence="3" type="ORF">FAZ78_19100</name>
</gene>
<dbReference type="Proteomes" id="UP000306340">
    <property type="component" value="Unassembled WGS sequence"/>
</dbReference>
<accession>A0A4U0YR95</accession>
<proteinExistence type="predicted"/>
<sequence>MLEDYLSELGHQVIGPAMRLRPGLVIAEGEELDLAILDVNLAGETSMPIAAALMRRRIPFMFATAYGRQGLTDEFKERVVLQKPFTLQELSEAIDEAA</sequence>
<dbReference type="SUPFAM" id="SSF52172">
    <property type="entry name" value="CheY-like"/>
    <property type="match status" value="1"/>
</dbReference>
<organism evidence="3 4">
    <name type="scientific">Cereibacter changlensis</name>
    <dbReference type="NCBI Taxonomy" id="402884"/>
    <lineage>
        <taxon>Bacteria</taxon>
        <taxon>Pseudomonadati</taxon>
        <taxon>Pseudomonadota</taxon>
        <taxon>Alphaproteobacteria</taxon>
        <taxon>Rhodobacterales</taxon>
        <taxon>Paracoccaceae</taxon>
        <taxon>Cereibacter</taxon>
    </lineage>
</organism>
<comment type="caution">
    <text evidence="3">The sequence shown here is derived from an EMBL/GenBank/DDBJ whole genome shotgun (WGS) entry which is preliminary data.</text>
</comment>
<evidence type="ECO:0000259" key="2">
    <source>
        <dbReference type="PROSITE" id="PS50110"/>
    </source>
</evidence>
<dbReference type="PROSITE" id="PS50110">
    <property type="entry name" value="RESPONSE_REGULATORY"/>
    <property type="match status" value="1"/>
</dbReference>